<evidence type="ECO:0000256" key="7">
    <source>
        <dbReference type="ARBA" id="ARBA00023136"/>
    </source>
</evidence>
<dbReference type="EMBL" id="MYFO01000009">
    <property type="protein sequence ID" value="TFE88614.1"/>
    <property type="molecule type" value="Genomic_DNA"/>
</dbReference>
<evidence type="ECO:0000313" key="10">
    <source>
        <dbReference type="Proteomes" id="UP000298246"/>
    </source>
</evidence>
<dbReference type="RefSeq" id="WP_134752001.1">
    <property type="nucleotide sequence ID" value="NZ_MYFO02000002.1"/>
</dbReference>
<dbReference type="PANTHER" id="PTHR30472:SF65">
    <property type="entry name" value="SIDEROPHORE TRANSPORT SYSTEM PERMEASE PROTEIN YFIZ-RELATED"/>
    <property type="match status" value="1"/>
</dbReference>
<dbReference type="InterPro" id="IPR000522">
    <property type="entry name" value="ABC_transptr_permease_BtuC"/>
</dbReference>
<dbReference type="GO" id="GO:0005886">
    <property type="term" value="C:plasma membrane"/>
    <property type="evidence" value="ECO:0007669"/>
    <property type="project" value="UniProtKB-SubCell"/>
</dbReference>
<dbReference type="FunFam" id="1.10.3470.10:FF:000001">
    <property type="entry name" value="Vitamin B12 ABC transporter permease BtuC"/>
    <property type="match status" value="1"/>
</dbReference>
<keyword evidence="6 8" id="KW-1133">Transmembrane helix</keyword>
<keyword evidence="3" id="KW-0813">Transport</keyword>
<dbReference type="GO" id="GO:0022857">
    <property type="term" value="F:transmembrane transporter activity"/>
    <property type="evidence" value="ECO:0007669"/>
    <property type="project" value="InterPro"/>
</dbReference>
<dbReference type="InterPro" id="IPR037294">
    <property type="entry name" value="ABC_BtuC-like"/>
</dbReference>
<dbReference type="Pfam" id="PF01032">
    <property type="entry name" value="FecCD"/>
    <property type="match status" value="1"/>
</dbReference>
<evidence type="ECO:0000256" key="4">
    <source>
        <dbReference type="ARBA" id="ARBA00022475"/>
    </source>
</evidence>
<keyword evidence="10" id="KW-1185">Reference proteome</keyword>
<evidence type="ECO:0000256" key="2">
    <source>
        <dbReference type="ARBA" id="ARBA00007935"/>
    </source>
</evidence>
<feature type="transmembrane region" description="Helical" evidence="8">
    <location>
        <begin position="123"/>
        <end position="141"/>
    </location>
</feature>
<dbReference type="PANTHER" id="PTHR30472">
    <property type="entry name" value="FERRIC ENTEROBACTIN TRANSPORT SYSTEM PERMEASE PROTEIN"/>
    <property type="match status" value="1"/>
</dbReference>
<evidence type="ECO:0000256" key="6">
    <source>
        <dbReference type="ARBA" id="ARBA00022989"/>
    </source>
</evidence>
<sequence>MTPLIRSSVFKASLLVLGVLLLLVSVCISIVYGYTQTSWSTALNALLQYDGSQAHVVIRTTRVPRALIAAAVGACLAVAGALMQSLTKNKLASPGLFGINAGAAFCLVLVVVLLPAATVQQSAGIAFAGAALSALFIYALGSLGREGMTPIKLTLAGTAITALFVSLTQGMLVLNQRALGEVMFWLAGSVAGRKLDLLQGMLPYLGAGLLLAALLAGPLNTLMMGDDVARGLGQRIALVKLGAVLATILLAGGAVAVAGPVQFVGLVVPNLARLLVGTDHRWTLPFSALLGAVLLILADVACRFIAFPEEVPVGAMTALIGVPFLIAIVRKGVVK</sequence>
<keyword evidence="5 8" id="KW-0812">Transmembrane</keyword>
<feature type="transmembrane region" description="Helical" evidence="8">
    <location>
        <begin position="237"/>
        <end position="264"/>
    </location>
</feature>
<proteinExistence type="inferred from homology"/>
<dbReference type="GO" id="GO:0033214">
    <property type="term" value="P:siderophore-iron import into cell"/>
    <property type="evidence" value="ECO:0007669"/>
    <property type="project" value="TreeGrafter"/>
</dbReference>
<evidence type="ECO:0000256" key="1">
    <source>
        <dbReference type="ARBA" id="ARBA00004651"/>
    </source>
</evidence>
<keyword evidence="4" id="KW-1003">Cell membrane</keyword>
<dbReference type="AlphaFoldDB" id="A0A4Y8Q502"/>
<dbReference type="CDD" id="cd06550">
    <property type="entry name" value="TM_ABC_iron-siderophores_like"/>
    <property type="match status" value="1"/>
</dbReference>
<feature type="transmembrane region" description="Helical" evidence="8">
    <location>
        <begin position="66"/>
        <end position="83"/>
    </location>
</feature>
<keyword evidence="7 8" id="KW-0472">Membrane</keyword>
<protein>
    <submittedName>
        <fullName evidence="9">Iron ABC transporter</fullName>
    </submittedName>
</protein>
<evidence type="ECO:0000256" key="3">
    <source>
        <dbReference type="ARBA" id="ARBA00022448"/>
    </source>
</evidence>
<comment type="similarity">
    <text evidence="2">Belongs to the binding-protein-dependent transport system permease family. FecCD subfamily.</text>
</comment>
<comment type="subcellular location">
    <subcellularLocation>
        <location evidence="1">Cell membrane</location>
        <topology evidence="1">Multi-pass membrane protein</topology>
    </subcellularLocation>
</comment>
<comment type="caution">
    <text evidence="9">The sequence shown here is derived from an EMBL/GenBank/DDBJ whole genome shotgun (WGS) entry which is preliminary data.</text>
</comment>
<organism evidence="9 10">
    <name type="scientific">Paenibacillus athensensis</name>
    <dbReference type="NCBI Taxonomy" id="1967502"/>
    <lineage>
        <taxon>Bacteria</taxon>
        <taxon>Bacillati</taxon>
        <taxon>Bacillota</taxon>
        <taxon>Bacilli</taxon>
        <taxon>Bacillales</taxon>
        <taxon>Paenibacillaceae</taxon>
        <taxon>Paenibacillus</taxon>
    </lineage>
</organism>
<feature type="transmembrane region" description="Helical" evidence="8">
    <location>
        <begin position="95"/>
        <end position="117"/>
    </location>
</feature>
<reference evidence="9 10" key="1">
    <citation type="submission" date="2017-03" db="EMBL/GenBank/DDBJ databases">
        <title>Isolation of Levoglucosan Utilizing Bacteria.</title>
        <authorList>
            <person name="Arya A.S."/>
        </authorList>
    </citation>
    <scope>NUCLEOTIDE SEQUENCE [LARGE SCALE GENOMIC DNA]</scope>
    <source>
        <strain evidence="9 10">MEC069</strain>
    </source>
</reference>
<feature type="transmembrane region" description="Helical" evidence="8">
    <location>
        <begin position="204"/>
        <end position="225"/>
    </location>
</feature>
<evidence type="ECO:0000313" key="9">
    <source>
        <dbReference type="EMBL" id="TFE88614.1"/>
    </source>
</evidence>
<feature type="transmembrane region" description="Helical" evidence="8">
    <location>
        <begin position="284"/>
        <end position="306"/>
    </location>
</feature>
<dbReference type="Proteomes" id="UP000298246">
    <property type="component" value="Unassembled WGS sequence"/>
</dbReference>
<dbReference type="OrthoDB" id="9811721at2"/>
<evidence type="ECO:0000256" key="5">
    <source>
        <dbReference type="ARBA" id="ARBA00022692"/>
    </source>
</evidence>
<dbReference type="Gene3D" id="1.10.3470.10">
    <property type="entry name" value="ABC transporter involved in vitamin B12 uptake, BtuC"/>
    <property type="match status" value="1"/>
</dbReference>
<feature type="transmembrane region" description="Helical" evidence="8">
    <location>
        <begin position="313"/>
        <end position="333"/>
    </location>
</feature>
<feature type="transmembrane region" description="Helical" evidence="8">
    <location>
        <begin position="153"/>
        <end position="174"/>
    </location>
</feature>
<evidence type="ECO:0000256" key="8">
    <source>
        <dbReference type="SAM" id="Phobius"/>
    </source>
</evidence>
<name>A0A4Y8Q502_9BACL</name>
<dbReference type="SUPFAM" id="SSF81345">
    <property type="entry name" value="ABC transporter involved in vitamin B12 uptake, BtuC"/>
    <property type="match status" value="1"/>
</dbReference>
<gene>
    <name evidence="9" type="ORF">B5M42_09185</name>
</gene>
<feature type="transmembrane region" description="Helical" evidence="8">
    <location>
        <begin position="12"/>
        <end position="34"/>
    </location>
</feature>
<accession>A0A4Y8Q502</accession>